<dbReference type="SMART" id="SM00091">
    <property type="entry name" value="PAS"/>
    <property type="match status" value="2"/>
</dbReference>
<dbReference type="eggNOG" id="COG2202">
    <property type="taxonomic scope" value="Bacteria"/>
</dbReference>
<dbReference type="eggNOG" id="COG3706">
    <property type="taxonomic scope" value="Bacteria"/>
</dbReference>
<dbReference type="Proteomes" id="UP000002372">
    <property type="component" value="Chromosome"/>
</dbReference>
<dbReference type="AlphaFoldDB" id="D6CUD7"/>
<dbReference type="InterPro" id="IPR052155">
    <property type="entry name" value="Biofilm_reg_signaling"/>
</dbReference>
<dbReference type="InterPro" id="IPR000160">
    <property type="entry name" value="GGDEF_dom"/>
</dbReference>
<dbReference type="PROSITE" id="PS50112">
    <property type="entry name" value="PAS"/>
    <property type="match status" value="1"/>
</dbReference>
<sequence length="476" mass="53435">MLRSEVARQSARQSERQVIPGLRNATLRDVLAGRYIMAFAEQGGLPSLEILFEHMADAVYLLDPVTSNILWCNRAAYADLGLQASEVLHHSVLSLQKDVQGLPQWADIAQVIRTADCYTFVGRHRHQDGGEIPVEVNTTHFNHQGCDYFLSVARNISKRLSLDEASSTRDERLRFALEQAMDGLWDWSLLTDAVYFSPQLKRMLGYGPHEMTPHVETWKHNVHPDDRDQVMSLIDQHLRGRLMRFEAEYRLRNRNGHDIWVHDRGQVCERDAQGRPTRMVGMVQNITDRKLLELRLEKMASIDDLTQIPNRRSGMAALDQQIALSERSGGPLSVGVLDIDTFKSVNDRFGHAVGDEVLYRVAVLLRQTLRPSDLVYRSGGEEFVLVLPAAGRETADAIAADIHAAFEAKDWEGDLGVPDVTVSIGLATYPQDQPQLHKLLDQADLALYRAKEIGRNRTCRAGDLLAAPAPSVSPID</sequence>
<protein>
    <recommendedName>
        <fullName evidence="6">Diguanylate cyclase</fullName>
    </recommendedName>
</protein>
<evidence type="ECO:0000259" key="3">
    <source>
        <dbReference type="PROSITE" id="PS50887"/>
    </source>
</evidence>
<dbReference type="CDD" id="cd00130">
    <property type="entry name" value="PAS"/>
    <property type="match status" value="1"/>
</dbReference>
<dbReference type="InterPro" id="IPR035965">
    <property type="entry name" value="PAS-like_dom_sf"/>
</dbReference>
<dbReference type="InterPro" id="IPR001610">
    <property type="entry name" value="PAC"/>
</dbReference>
<evidence type="ECO:0000313" key="5">
    <source>
        <dbReference type="Proteomes" id="UP000002372"/>
    </source>
</evidence>
<dbReference type="SUPFAM" id="SSF55785">
    <property type="entry name" value="PYP-like sensor domain (PAS domain)"/>
    <property type="match status" value="2"/>
</dbReference>
<dbReference type="SMART" id="SM00267">
    <property type="entry name" value="GGDEF"/>
    <property type="match status" value="1"/>
</dbReference>
<dbReference type="Gene3D" id="3.30.450.20">
    <property type="entry name" value="PAS domain"/>
    <property type="match status" value="2"/>
</dbReference>
<evidence type="ECO:0000259" key="2">
    <source>
        <dbReference type="PROSITE" id="PS50113"/>
    </source>
</evidence>
<evidence type="ECO:0000313" key="4">
    <source>
        <dbReference type="EMBL" id="CAZ88906.1"/>
    </source>
</evidence>
<dbReference type="InterPro" id="IPR043128">
    <property type="entry name" value="Rev_trsase/Diguanyl_cyclase"/>
</dbReference>
<dbReference type="KEGG" id="thi:THI_2261"/>
<dbReference type="CDD" id="cd01949">
    <property type="entry name" value="GGDEF"/>
    <property type="match status" value="1"/>
</dbReference>
<dbReference type="PROSITE" id="PS50887">
    <property type="entry name" value="GGDEF"/>
    <property type="match status" value="1"/>
</dbReference>
<dbReference type="InterPro" id="IPR000700">
    <property type="entry name" value="PAS-assoc_C"/>
</dbReference>
<dbReference type="HOGENOM" id="CLU_000445_11_4_4"/>
<dbReference type="GO" id="GO:0003824">
    <property type="term" value="F:catalytic activity"/>
    <property type="evidence" value="ECO:0007669"/>
    <property type="project" value="UniProtKB-ARBA"/>
</dbReference>
<gene>
    <name evidence="4" type="ordered locus">THI_2261</name>
</gene>
<dbReference type="FunFam" id="3.30.70.270:FF:000001">
    <property type="entry name" value="Diguanylate cyclase domain protein"/>
    <property type="match status" value="1"/>
</dbReference>
<evidence type="ECO:0008006" key="6">
    <source>
        <dbReference type="Google" id="ProtNLM"/>
    </source>
</evidence>
<dbReference type="PANTHER" id="PTHR44757">
    <property type="entry name" value="DIGUANYLATE CYCLASE DGCP"/>
    <property type="match status" value="1"/>
</dbReference>
<feature type="domain" description="PAC" evidence="2">
    <location>
        <begin position="245"/>
        <end position="298"/>
    </location>
</feature>
<dbReference type="EMBL" id="FP475956">
    <property type="protein sequence ID" value="CAZ88906.1"/>
    <property type="molecule type" value="Genomic_DNA"/>
</dbReference>
<reference key="1">
    <citation type="submission" date="2009-07" db="EMBL/GenBank/DDBJ databases">
        <authorList>
            <person name="Genoscope - CEA"/>
        </authorList>
    </citation>
    <scope>NUCLEOTIDE SEQUENCE</scope>
    <source>
        <strain>3As</strain>
    </source>
</reference>
<dbReference type="SMART" id="SM00086">
    <property type="entry name" value="PAC"/>
    <property type="match status" value="2"/>
</dbReference>
<proteinExistence type="predicted"/>
<dbReference type="NCBIfam" id="TIGR00254">
    <property type="entry name" value="GGDEF"/>
    <property type="match status" value="1"/>
</dbReference>
<dbReference type="Pfam" id="PF13426">
    <property type="entry name" value="PAS_9"/>
    <property type="match status" value="1"/>
</dbReference>
<dbReference type="NCBIfam" id="TIGR00229">
    <property type="entry name" value="sensory_box"/>
    <property type="match status" value="2"/>
</dbReference>
<organism evidence="4 5">
    <name type="scientific">Thiomonas arsenitoxydans (strain DSM 22701 / CIP 110005 / 3As)</name>
    <dbReference type="NCBI Taxonomy" id="426114"/>
    <lineage>
        <taxon>Bacteria</taxon>
        <taxon>Pseudomonadati</taxon>
        <taxon>Pseudomonadota</taxon>
        <taxon>Betaproteobacteria</taxon>
        <taxon>Burkholderiales</taxon>
        <taxon>Thiomonas</taxon>
    </lineage>
</organism>
<dbReference type="Pfam" id="PF00990">
    <property type="entry name" value="GGDEF"/>
    <property type="match status" value="1"/>
</dbReference>
<dbReference type="PROSITE" id="PS50113">
    <property type="entry name" value="PAC"/>
    <property type="match status" value="1"/>
</dbReference>
<dbReference type="Gene3D" id="3.30.70.270">
    <property type="match status" value="1"/>
</dbReference>
<dbReference type="InterPro" id="IPR029787">
    <property type="entry name" value="Nucleotide_cyclase"/>
</dbReference>
<dbReference type="SUPFAM" id="SSF55073">
    <property type="entry name" value="Nucleotide cyclase"/>
    <property type="match status" value="1"/>
</dbReference>
<feature type="domain" description="GGDEF" evidence="3">
    <location>
        <begin position="330"/>
        <end position="463"/>
    </location>
</feature>
<dbReference type="InterPro" id="IPR000014">
    <property type="entry name" value="PAS"/>
</dbReference>
<name>D6CUD7_THIA3</name>
<dbReference type="PANTHER" id="PTHR44757:SF2">
    <property type="entry name" value="BIOFILM ARCHITECTURE MAINTENANCE PROTEIN MBAA"/>
    <property type="match status" value="1"/>
</dbReference>
<evidence type="ECO:0000259" key="1">
    <source>
        <dbReference type="PROSITE" id="PS50112"/>
    </source>
</evidence>
<accession>D6CUD7</accession>
<dbReference type="InterPro" id="IPR013655">
    <property type="entry name" value="PAS_fold_3"/>
</dbReference>
<feature type="domain" description="PAS" evidence="1">
    <location>
        <begin position="169"/>
        <end position="241"/>
    </location>
</feature>
<dbReference type="Pfam" id="PF08447">
    <property type="entry name" value="PAS_3"/>
    <property type="match status" value="1"/>
</dbReference>
<reference evidence="5" key="2">
    <citation type="journal article" date="2010" name="PLoS Genet.">
        <title>Structure, function, and evolution of the Thiomonas spp. genome.</title>
        <authorList>
            <person name="Arsene-Ploetze F."/>
            <person name="Koechler S."/>
            <person name="Marchal M."/>
            <person name="Coppee J.Y."/>
            <person name="Chandler M."/>
            <person name="Bonnefoy V."/>
            <person name="Brochier-Armanet C."/>
            <person name="Barakat M."/>
            <person name="Barbe V."/>
            <person name="Battaglia-Brunet F."/>
            <person name="Bruneel O."/>
            <person name="Bryan C.G."/>
            <person name="Cleiss-Arnold J."/>
            <person name="Cruveiller S."/>
            <person name="Erhardt M."/>
            <person name="Heinrich-Salmeron A."/>
            <person name="Hommais F."/>
            <person name="Joulian C."/>
            <person name="Krin E."/>
            <person name="Lieutaud A."/>
            <person name="Lievremont D."/>
            <person name="Michel C."/>
            <person name="Muller D."/>
            <person name="Ortet P."/>
            <person name="Proux C."/>
            <person name="Siguier P."/>
            <person name="Roche D."/>
            <person name="Rouy Z."/>
            <person name="Salvignol G."/>
            <person name="Slyemi D."/>
            <person name="Talla E."/>
            <person name="Weiss S."/>
            <person name="Weissenbach J."/>
            <person name="Medigue C."/>
            <person name="Bertin P.N."/>
        </authorList>
    </citation>
    <scope>NUCLEOTIDE SEQUENCE [LARGE SCALE GENOMIC DNA]</scope>
    <source>
        <strain evidence="5">DSM 22701 / CIP 110005 / 3As</strain>
    </source>
</reference>